<dbReference type="Gene3D" id="3.10.100.10">
    <property type="entry name" value="Mannose-Binding Protein A, subunit A"/>
    <property type="match status" value="1"/>
</dbReference>
<dbReference type="CDD" id="cd00037">
    <property type="entry name" value="CLECT"/>
    <property type="match status" value="1"/>
</dbReference>
<dbReference type="Pfam" id="PF00059">
    <property type="entry name" value="Lectin_C"/>
    <property type="match status" value="1"/>
</dbReference>
<keyword evidence="1" id="KW-0812">Transmembrane</keyword>
<keyword evidence="1" id="KW-0472">Membrane</keyword>
<dbReference type="EMBL" id="GBXI01016536">
    <property type="protein sequence ID" value="JAC97755.1"/>
    <property type="molecule type" value="Transcribed_RNA"/>
</dbReference>
<dbReference type="InterPro" id="IPR016186">
    <property type="entry name" value="C-type_lectin-like/link_sf"/>
</dbReference>
<reference evidence="3" key="1">
    <citation type="submission" date="2014-11" db="EMBL/GenBank/DDBJ databases">
        <authorList>
            <person name="Geib S."/>
        </authorList>
    </citation>
    <scope>NUCLEOTIDE SEQUENCE</scope>
</reference>
<dbReference type="SUPFAM" id="SSF56436">
    <property type="entry name" value="C-type lectin-like"/>
    <property type="match status" value="1"/>
</dbReference>
<protein>
    <submittedName>
        <fullName evidence="3">Mannose-binding protein C</fullName>
    </submittedName>
</protein>
<gene>
    <name evidence="3" type="primary">MBL2</name>
    <name evidence="3" type="ORF">g.7402</name>
</gene>
<name>A0A0A1WGF9_ZEUCU</name>
<dbReference type="AlphaFoldDB" id="A0A0A1WGF9"/>
<dbReference type="SMART" id="SM00034">
    <property type="entry name" value="CLECT"/>
    <property type="match status" value="1"/>
</dbReference>
<organism evidence="3">
    <name type="scientific">Zeugodacus cucurbitae</name>
    <name type="common">Melon fruit fly</name>
    <name type="synonym">Bactrocera cucurbitae</name>
    <dbReference type="NCBI Taxonomy" id="28588"/>
    <lineage>
        <taxon>Eukaryota</taxon>
        <taxon>Metazoa</taxon>
        <taxon>Ecdysozoa</taxon>
        <taxon>Arthropoda</taxon>
        <taxon>Hexapoda</taxon>
        <taxon>Insecta</taxon>
        <taxon>Pterygota</taxon>
        <taxon>Neoptera</taxon>
        <taxon>Endopterygota</taxon>
        <taxon>Diptera</taxon>
        <taxon>Brachycera</taxon>
        <taxon>Muscomorpha</taxon>
        <taxon>Tephritoidea</taxon>
        <taxon>Tephritidae</taxon>
        <taxon>Zeugodacus</taxon>
        <taxon>Zeugodacus</taxon>
    </lineage>
</organism>
<accession>A0A0A1WGF9</accession>
<evidence type="ECO:0000259" key="2">
    <source>
        <dbReference type="PROSITE" id="PS50041"/>
    </source>
</evidence>
<feature type="domain" description="C-type lectin" evidence="2">
    <location>
        <begin position="43"/>
        <end position="165"/>
    </location>
</feature>
<dbReference type="PROSITE" id="PS50041">
    <property type="entry name" value="C_TYPE_LECTIN_2"/>
    <property type="match status" value="1"/>
</dbReference>
<evidence type="ECO:0000256" key="1">
    <source>
        <dbReference type="SAM" id="Phobius"/>
    </source>
</evidence>
<feature type="transmembrane region" description="Helical" evidence="1">
    <location>
        <begin position="6"/>
        <end position="27"/>
    </location>
</feature>
<dbReference type="InterPro" id="IPR001304">
    <property type="entry name" value="C-type_lectin-like"/>
</dbReference>
<reference evidence="3" key="2">
    <citation type="journal article" date="2015" name="Gigascience">
        <title>Reconstructing a comprehensive transcriptome assembly of a white-pupal translocated strain of the pest fruit fly Bactrocera cucurbitae.</title>
        <authorList>
            <person name="Sim S.B."/>
            <person name="Calla B."/>
            <person name="Hall B."/>
            <person name="DeRego T."/>
            <person name="Geib S.M."/>
        </authorList>
    </citation>
    <scope>NUCLEOTIDE SEQUENCE</scope>
</reference>
<proteinExistence type="predicted"/>
<dbReference type="InterPro" id="IPR050111">
    <property type="entry name" value="C-type_lectin/snaclec_domain"/>
</dbReference>
<evidence type="ECO:0000313" key="3">
    <source>
        <dbReference type="EMBL" id="JAC97755.1"/>
    </source>
</evidence>
<dbReference type="InterPro" id="IPR016187">
    <property type="entry name" value="CTDL_fold"/>
</dbReference>
<dbReference type="OrthoDB" id="6340082at2759"/>
<sequence>MQITHYIYLLCFAYCILHNLSICQVIATTISDAKPPKYPFTKVGNKYYLINTAETMNWFDAAHFCRTYDSDLITIESPSEMEALAAHLTTIKEKNKRFWTGVNDLAAEGKFVSLTNGRRIIYKRWLAGEPNDGLENEDCVEIAQKDSELYMNDYACAGKWYVICEMRHPPKAEVECDTIPTKCIFPKLMEAYRQSTDIFNCRQ</sequence>
<dbReference type="PANTHER" id="PTHR22803">
    <property type="entry name" value="MANNOSE, PHOSPHOLIPASE, LECTIN RECEPTOR RELATED"/>
    <property type="match status" value="1"/>
</dbReference>
<keyword evidence="1" id="KW-1133">Transmembrane helix</keyword>